<sequence length="195" mass="22812">MNTLDKSYWQNRYIKNEMGWNIGAPSRPLQTYINQLTDKTIKILIPGAGRAYEAEYLWQQGFKHVYVLDFASKALDHFKARVPDFPESQIIIQDFFTLKDQFDLILEQTFFCALAPHLRPHYVQQMHRLLKPEGQLVGLLFNFELTQVGPPFGGDLETYQALFTPFFKIKTLEPAINSIKERQGKELFFIFEKKS</sequence>
<dbReference type="GO" id="GO:0032259">
    <property type="term" value="P:methylation"/>
    <property type="evidence" value="ECO:0007669"/>
    <property type="project" value="UniProtKB-KW"/>
</dbReference>
<keyword evidence="4" id="KW-0949">S-adenosyl-L-methionine</keyword>
<dbReference type="EMBL" id="JBHTKM010000001">
    <property type="protein sequence ID" value="MFD1014309.1"/>
    <property type="molecule type" value="Genomic_DNA"/>
</dbReference>
<keyword evidence="2 5" id="KW-0489">Methyltransferase</keyword>
<dbReference type="Gene3D" id="3.40.50.150">
    <property type="entry name" value="Vaccinia Virus protein VP39"/>
    <property type="match status" value="1"/>
</dbReference>
<evidence type="ECO:0000313" key="6">
    <source>
        <dbReference type="Proteomes" id="UP001597086"/>
    </source>
</evidence>
<dbReference type="InterPro" id="IPR008854">
    <property type="entry name" value="TPMT"/>
</dbReference>
<organism evidence="5 6">
    <name type="scientific">Winogradskyella rapida</name>
    <dbReference type="NCBI Taxonomy" id="549701"/>
    <lineage>
        <taxon>Bacteria</taxon>
        <taxon>Pseudomonadati</taxon>
        <taxon>Bacteroidota</taxon>
        <taxon>Flavobacteriia</taxon>
        <taxon>Flavobacteriales</taxon>
        <taxon>Flavobacteriaceae</taxon>
        <taxon>Winogradskyella</taxon>
    </lineage>
</organism>
<protein>
    <submittedName>
        <fullName evidence="5">Methyltransferase domain-containing protein</fullName>
    </submittedName>
</protein>
<evidence type="ECO:0000256" key="2">
    <source>
        <dbReference type="ARBA" id="ARBA00022603"/>
    </source>
</evidence>
<evidence type="ECO:0000256" key="1">
    <source>
        <dbReference type="ARBA" id="ARBA00022553"/>
    </source>
</evidence>
<evidence type="ECO:0000256" key="4">
    <source>
        <dbReference type="ARBA" id="ARBA00022691"/>
    </source>
</evidence>
<dbReference type="SUPFAM" id="SSF53335">
    <property type="entry name" value="S-adenosyl-L-methionine-dependent methyltransferases"/>
    <property type="match status" value="1"/>
</dbReference>
<dbReference type="Proteomes" id="UP001597086">
    <property type="component" value="Unassembled WGS sequence"/>
</dbReference>
<name>A0ABW3KKN8_9FLAO</name>
<dbReference type="InterPro" id="IPR029063">
    <property type="entry name" value="SAM-dependent_MTases_sf"/>
</dbReference>
<evidence type="ECO:0000313" key="5">
    <source>
        <dbReference type="EMBL" id="MFD1014309.1"/>
    </source>
</evidence>
<dbReference type="PROSITE" id="PS51585">
    <property type="entry name" value="SAM_MT_TPMT"/>
    <property type="match status" value="1"/>
</dbReference>
<gene>
    <name evidence="5" type="ORF">ACFQ13_00105</name>
</gene>
<dbReference type="PANTHER" id="PTHR32183:SF6">
    <property type="entry name" value="CYSTEINE SULFINATE DESULFINASE_CYSTEINE DESULFURASE AND RELATED ENZYMES"/>
    <property type="match status" value="1"/>
</dbReference>
<dbReference type="GO" id="GO:0008168">
    <property type="term" value="F:methyltransferase activity"/>
    <property type="evidence" value="ECO:0007669"/>
    <property type="project" value="UniProtKB-KW"/>
</dbReference>
<dbReference type="CDD" id="cd02440">
    <property type="entry name" value="AdoMet_MTases"/>
    <property type="match status" value="1"/>
</dbReference>
<keyword evidence="6" id="KW-1185">Reference proteome</keyword>
<evidence type="ECO:0000256" key="3">
    <source>
        <dbReference type="ARBA" id="ARBA00022679"/>
    </source>
</evidence>
<keyword evidence="1" id="KW-0597">Phosphoprotein</keyword>
<proteinExistence type="predicted"/>
<dbReference type="RefSeq" id="WP_386113075.1">
    <property type="nucleotide sequence ID" value="NZ_JBHTKM010000001.1"/>
</dbReference>
<reference evidence="6" key="1">
    <citation type="journal article" date="2019" name="Int. J. Syst. Evol. Microbiol.">
        <title>The Global Catalogue of Microorganisms (GCM) 10K type strain sequencing project: providing services to taxonomists for standard genome sequencing and annotation.</title>
        <authorList>
            <consortium name="The Broad Institute Genomics Platform"/>
            <consortium name="The Broad Institute Genome Sequencing Center for Infectious Disease"/>
            <person name="Wu L."/>
            <person name="Ma J."/>
        </authorList>
    </citation>
    <scope>NUCLEOTIDE SEQUENCE [LARGE SCALE GENOMIC DNA]</scope>
    <source>
        <strain evidence="6">CCUG 56098</strain>
    </source>
</reference>
<dbReference type="PANTHER" id="PTHR32183">
    <property type="match status" value="1"/>
</dbReference>
<comment type="caution">
    <text evidence="5">The sequence shown here is derived from an EMBL/GenBank/DDBJ whole genome shotgun (WGS) entry which is preliminary data.</text>
</comment>
<accession>A0ABW3KKN8</accession>
<keyword evidence="3" id="KW-0808">Transferase</keyword>
<dbReference type="Pfam" id="PF05724">
    <property type="entry name" value="TPMT"/>
    <property type="match status" value="1"/>
</dbReference>